<feature type="transmembrane region" description="Helical" evidence="1">
    <location>
        <begin position="71"/>
        <end position="90"/>
    </location>
</feature>
<organism evidence="3 4">
    <name type="scientific">Bosea robiniae</name>
    <dbReference type="NCBI Taxonomy" id="1036780"/>
    <lineage>
        <taxon>Bacteria</taxon>
        <taxon>Pseudomonadati</taxon>
        <taxon>Pseudomonadota</taxon>
        <taxon>Alphaproteobacteria</taxon>
        <taxon>Hyphomicrobiales</taxon>
        <taxon>Boseaceae</taxon>
        <taxon>Bosea</taxon>
    </lineage>
</organism>
<dbReference type="Pfam" id="PF00892">
    <property type="entry name" value="EamA"/>
    <property type="match status" value="2"/>
</dbReference>
<evidence type="ECO:0000259" key="2">
    <source>
        <dbReference type="Pfam" id="PF00892"/>
    </source>
</evidence>
<dbReference type="Proteomes" id="UP000199468">
    <property type="component" value="Unassembled WGS sequence"/>
</dbReference>
<dbReference type="EMBL" id="FNBZ01000001">
    <property type="protein sequence ID" value="SDF39157.1"/>
    <property type="molecule type" value="Genomic_DNA"/>
</dbReference>
<reference evidence="3 4" key="1">
    <citation type="submission" date="2016-10" db="EMBL/GenBank/DDBJ databases">
        <authorList>
            <person name="Varghese N."/>
            <person name="Submissions S."/>
        </authorList>
    </citation>
    <scope>NUCLEOTIDE SEQUENCE [LARGE SCALE GENOMIC DNA]</scope>
    <source>
        <strain evidence="3 4">DSM 26672</strain>
    </source>
</reference>
<name>A0ABY0NFH2_9HYPH</name>
<feature type="transmembrane region" description="Helical" evidence="1">
    <location>
        <begin position="207"/>
        <end position="229"/>
    </location>
</feature>
<keyword evidence="1" id="KW-0472">Membrane</keyword>
<keyword evidence="1" id="KW-0812">Transmembrane</keyword>
<feature type="domain" description="EamA" evidence="2">
    <location>
        <begin position="182"/>
        <end position="307"/>
    </location>
</feature>
<gene>
    <name evidence="3" type="ORF">SAMN05421844_101503</name>
</gene>
<feature type="transmembrane region" description="Helical" evidence="1">
    <location>
        <begin position="178"/>
        <end position="195"/>
    </location>
</feature>
<feature type="domain" description="EamA" evidence="2">
    <location>
        <begin position="40"/>
        <end position="172"/>
    </location>
</feature>
<dbReference type="PANTHER" id="PTHR22911">
    <property type="entry name" value="ACYL-MALONYL CONDENSING ENZYME-RELATED"/>
    <property type="match status" value="1"/>
</dbReference>
<sequence>MDPHRQPLYGWVSAPYGQAAGLKPPEQDFHPLASAAENRRGIIFMLVAMSLFVVNDVFMKLAREIYPAGQAIALRTGFAVVVGLALVFAARESDRLHLAFRPRVLQRGVLEAFSALTFGWSLGLMPLANLTAINMASPLLIVALAVLLRIESVGWRRAMALTVGFIGVLFVVRPGAESFNAAAIVAVISACLVAGRDLTTRTIGAEVPSTVVSLTTTILVGLVALAYGLTEEWLPVWRLETVYIALAAVLVTIGTFFIISAFRRTDVGVISQYRYAIIVFATVLGYVVWGDVPDLYAAIGVALIVGSGLYTMHRQRVRPDSNLKLTRKPAA</sequence>
<evidence type="ECO:0000313" key="3">
    <source>
        <dbReference type="EMBL" id="SDF39157.1"/>
    </source>
</evidence>
<accession>A0ABY0NFH2</accession>
<keyword evidence="4" id="KW-1185">Reference proteome</keyword>
<evidence type="ECO:0000256" key="1">
    <source>
        <dbReference type="SAM" id="Phobius"/>
    </source>
</evidence>
<dbReference type="SUPFAM" id="SSF103481">
    <property type="entry name" value="Multidrug resistance efflux transporter EmrE"/>
    <property type="match status" value="2"/>
</dbReference>
<proteinExistence type="predicted"/>
<dbReference type="InterPro" id="IPR000620">
    <property type="entry name" value="EamA_dom"/>
</dbReference>
<feature type="transmembrane region" description="Helical" evidence="1">
    <location>
        <begin position="241"/>
        <end position="261"/>
    </location>
</feature>
<feature type="transmembrane region" description="Helical" evidence="1">
    <location>
        <begin position="41"/>
        <end position="59"/>
    </location>
</feature>
<feature type="transmembrane region" description="Helical" evidence="1">
    <location>
        <begin position="127"/>
        <end position="148"/>
    </location>
</feature>
<dbReference type="InterPro" id="IPR037185">
    <property type="entry name" value="EmrE-like"/>
</dbReference>
<feature type="transmembrane region" description="Helical" evidence="1">
    <location>
        <begin position="155"/>
        <end position="172"/>
    </location>
</feature>
<feature type="transmembrane region" description="Helical" evidence="1">
    <location>
        <begin position="295"/>
        <end position="312"/>
    </location>
</feature>
<protein>
    <submittedName>
        <fullName evidence="3">Permease of the drug/metabolite transporter (DMT) superfamily</fullName>
    </submittedName>
</protein>
<evidence type="ECO:0000313" key="4">
    <source>
        <dbReference type="Proteomes" id="UP000199468"/>
    </source>
</evidence>
<keyword evidence="1" id="KW-1133">Transmembrane helix</keyword>
<dbReference type="PANTHER" id="PTHR22911:SF135">
    <property type="entry name" value="BLR4310 PROTEIN"/>
    <property type="match status" value="1"/>
</dbReference>
<feature type="transmembrane region" description="Helical" evidence="1">
    <location>
        <begin position="273"/>
        <end position="289"/>
    </location>
</feature>
<comment type="caution">
    <text evidence="3">The sequence shown here is derived from an EMBL/GenBank/DDBJ whole genome shotgun (WGS) entry which is preliminary data.</text>
</comment>